<accession>A0AC35FFY2</accession>
<evidence type="ECO:0000313" key="2">
    <source>
        <dbReference type="WBParaSite" id="PS1159_v2.g17082.t1"/>
    </source>
</evidence>
<dbReference type="Proteomes" id="UP000887580">
    <property type="component" value="Unplaced"/>
</dbReference>
<proteinExistence type="predicted"/>
<name>A0AC35FFY2_9BILA</name>
<reference evidence="2" key="1">
    <citation type="submission" date="2022-11" db="UniProtKB">
        <authorList>
            <consortium name="WormBaseParasite"/>
        </authorList>
    </citation>
    <scope>IDENTIFICATION</scope>
</reference>
<evidence type="ECO:0000313" key="1">
    <source>
        <dbReference type="Proteomes" id="UP000887580"/>
    </source>
</evidence>
<organism evidence="1 2">
    <name type="scientific">Panagrolaimus sp. PS1159</name>
    <dbReference type="NCBI Taxonomy" id="55785"/>
    <lineage>
        <taxon>Eukaryota</taxon>
        <taxon>Metazoa</taxon>
        <taxon>Ecdysozoa</taxon>
        <taxon>Nematoda</taxon>
        <taxon>Chromadorea</taxon>
        <taxon>Rhabditida</taxon>
        <taxon>Tylenchina</taxon>
        <taxon>Panagrolaimomorpha</taxon>
        <taxon>Panagrolaimoidea</taxon>
        <taxon>Panagrolaimidae</taxon>
        <taxon>Panagrolaimus</taxon>
    </lineage>
</organism>
<dbReference type="WBParaSite" id="PS1159_v2.g17082.t1">
    <property type="protein sequence ID" value="PS1159_v2.g17082.t1"/>
    <property type="gene ID" value="PS1159_v2.g17082"/>
</dbReference>
<protein>
    <submittedName>
        <fullName evidence="2">Uncharacterized protein</fullName>
    </submittedName>
</protein>
<sequence length="52" mass="6049">MNTLDALSSDGQNYEQDDKNIKFVENLREGIEFELENKQLMIKFCSDGCMDK</sequence>